<comment type="caution">
    <text evidence="2">The sequence shown here is derived from an EMBL/GenBank/DDBJ whole genome shotgun (WGS) entry which is preliminary data.</text>
</comment>
<dbReference type="Proteomes" id="UP000751614">
    <property type="component" value="Unassembled WGS sequence"/>
</dbReference>
<dbReference type="CDD" id="cd09618">
    <property type="entry name" value="CBM9_like_2"/>
    <property type="match status" value="1"/>
</dbReference>
<keyword evidence="3" id="KW-1185">Reference proteome</keyword>
<evidence type="ECO:0000313" key="3">
    <source>
        <dbReference type="Proteomes" id="UP000751614"/>
    </source>
</evidence>
<dbReference type="RefSeq" id="WP_138836303.1">
    <property type="nucleotide sequence ID" value="NZ_VCNI01000002.1"/>
</dbReference>
<dbReference type="Gene3D" id="2.60.40.1190">
    <property type="match status" value="1"/>
</dbReference>
<proteinExistence type="predicted"/>
<organism evidence="2 3">
    <name type="scientific">Flagellimonas algicola</name>
    <dbReference type="NCBI Taxonomy" id="2583815"/>
    <lineage>
        <taxon>Bacteria</taxon>
        <taxon>Pseudomonadati</taxon>
        <taxon>Bacteroidota</taxon>
        <taxon>Flavobacteriia</taxon>
        <taxon>Flavobacteriales</taxon>
        <taxon>Flavobacteriaceae</taxon>
        <taxon>Flagellimonas</taxon>
    </lineage>
</organism>
<evidence type="ECO:0000259" key="1">
    <source>
        <dbReference type="Pfam" id="PF19313"/>
    </source>
</evidence>
<dbReference type="SUPFAM" id="SSF49344">
    <property type="entry name" value="CBD9-like"/>
    <property type="match status" value="1"/>
</dbReference>
<reference evidence="2 3" key="1">
    <citation type="submission" date="2019-05" db="EMBL/GenBank/DDBJ databases">
        <title>Flagellimonas sp. AsT0115, sp. nov., isolated from a marine red algae, Asparagopsis taxiformis.</title>
        <authorList>
            <person name="Kim J."/>
            <person name="Jeong S.E."/>
            <person name="Jeon C.O."/>
        </authorList>
    </citation>
    <scope>NUCLEOTIDE SEQUENCE [LARGE SCALE GENOMIC DNA]</scope>
    <source>
        <strain evidence="2 3">AsT0115</strain>
    </source>
</reference>
<accession>A0ABY2WJM8</accession>
<dbReference type="EMBL" id="VCNI01000002">
    <property type="protein sequence ID" value="TMU54800.1"/>
    <property type="molecule type" value="Genomic_DNA"/>
</dbReference>
<name>A0ABY2WJM8_9FLAO</name>
<sequence length="748" mass="86373">MKIWFYFPATIMVFSLNLCLAQEGLNIKKATGKISIDAIMDEPDWAQADVADRFWQYFPSDSTRAAADTEVRLTYDENNVYVLAKMNNLGDRSYVTPSLRRDFRGEANDVFSIVLDTYADKNNAFLFGVNPFGVQREGLIANGGSLASASTFSTGWDNVWYSEAKIYDDFWLVEMAIPLKTLRYKKEAPYWNINFYRFDSEYAEQSTWTRIPRNQFIINLAFTQELVWDQPLNQSKKNISLIPYGIFNNSKNFELDSPTQNKFDFGLDTKIGLGPAMTLDLTVNPDFSQVEVDTQVTNLDRFEIFFPERRQFFLENADLFANFGLDGTRPFFSRRIGVSVDPTTGQNLQNRIYGGLRLNGKLNKNLRIGILDTQLEENEAIQLPSTNYFVTALQQRILSRSYIGGFFINKQAFTNTIGEEFTLSPEEYNRTFGLDLNLASNDNTWNSKFFYHQSLDEQNSSSEFATGGYVNYNSYRWESNFTLQSIGAGFNPEVGFVRRRNIFQVTPELWWNAYPKQGGIQRHGPGISGDWVGDNRNFEDLDWSLDLNYRVSFKNTAILNFSGRMRYVRLLNPFDPSGLNTVPLASGTDYVFSYVEADYRSDARKKFSYFLSTRLGEHFNGNLYNLGGTLTYRYQPLGFTSLNFSYNRIRLPDGFNDSDLLLLGTRFDFTFTKNFFLTTFVQLNSQLENLNINTRLQWRFKPVSDVYLVYTDNYFAESLSNNGGLLFPDIRFPRQRAIVLKVNYWLNL</sequence>
<evidence type="ECO:0000313" key="2">
    <source>
        <dbReference type="EMBL" id="TMU54800.1"/>
    </source>
</evidence>
<dbReference type="InterPro" id="IPR045670">
    <property type="entry name" value="DUF5916"/>
</dbReference>
<protein>
    <submittedName>
        <fullName evidence="2">Carbohydrate binding family 9 domain-containing protein</fullName>
    </submittedName>
</protein>
<dbReference type="Pfam" id="PF19313">
    <property type="entry name" value="DUF5916"/>
    <property type="match status" value="1"/>
</dbReference>
<feature type="domain" description="DUF5916" evidence="1">
    <location>
        <begin position="240"/>
        <end position="636"/>
    </location>
</feature>
<gene>
    <name evidence="2" type="ORF">FGG15_11405</name>
</gene>